<dbReference type="Proteomes" id="UP000218151">
    <property type="component" value="Unassembled WGS sequence"/>
</dbReference>
<gene>
    <name evidence="1" type="ORF">CKY28_00160</name>
</gene>
<dbReference type="OrthoDB" id="9783791at2"/>
<proteinExistence type="predicted"/>
<dbReference type="InterPro" id="IPR007739">
    <property type="entry name" value="RgpF"/>
</dbReference>
<sequence>MTSLSERPHAGRRLCYFAHYDPDPIVGDHVIRYLSALRDAGFSIAFGTPCALDETERAKVAAVVDTVLLRDNIGLDFGTWIDLLDRQPPGEDDLVLLCNDSVYAPIGDLRAFVDDLLSHRADFFGAVASGEVTSHLQSWFMIFGSQAHRSAAFRSLLRPGAITAETTKTEIVYGFEMGLTRRLVEAGFRYHAAYDWRRDSRIAKRTPFNPTHLLWDELVAAGVPFIKVELLRYNPASVRGVEDWRSLVGARAPEMLPLIEQDLARRGGRGRAAPIGTAPSGSRLKGAPDPVYRRQMRRLLIRDYRAVRRGRRTAAAVNAALAHAAWQYARFGRVVKWTVLDGLAALARRARRAA</sequence>
<accession>A0A2A2SJ22</accession>
<organism evidence="1 2">
    <name type="scientific">Sphingomonas lenta</name>
    <dbReference type="NCBI Taxonomy" id="1141887"/>
    <lineage>
        <taxon>Bacteria</taxon>
        <taxon>Pseudomonadati</taxon>
        <taxon>Pseudomonadota</taxon>
        <taxon>Alphaproteobacteria</taxon>
        <taxon>Sphingomonadales</taxon>
        <taxon>Sphingomonadaceae</taxon>
        <taxon>Sphingomonas</taxon>
    </lineage>
</organism>
<evidence type="ECO:0000313" key="2">
    <source>
        <dbReference type="Proteomes" id="UP000218151"/>
    </source>
</evidence>
<keyword evidence="2" id="KW-1185">Reference proteome</keyword>
<protein>
    <recommendedName>
        <fullName evidence="3">Rhamnan synthesis protein F</fullName>
    </recommendedName>
</protein>
<comment type="caution">
    <text evidence="1">The sequence shown here is derived from an EMBL/GenBank/DDBJ whole genome shotgun (WGS) entry which is preliminary data.</text>
</comment>
<dbReference type="AlphaFoldDB" id="A0A2A2SJ22"/>
<dbReference type="RefSeq" id="WP_095996329.1">
    <property type="nucleotide sequence ID" value="NZ_NSLI01000001.1"/>
</dbReference>
<reference evidence="2" key="1">
    <citation type="submission" date="2017-09" db="EMBL/GenBank/DDBJ databases">
        <authorList>
            <person name="Feng G."/>
            <person name="Zhu H."/>
        </authorList>
    </citation>
    <scope>NUCLEOTIDE SEQUENCE [LARGE SCALE GENOMIC DNA]</scope>
    <source>
        <strain evidence="2">1PNM-20</strain>
    </source>
</reference>
<evidence type="ECO:0000313" key="1">
    <source>
        <dbReference type="EMBL" id="PAX09223.1"/>
    </source>
</evidence>
<dbReference type="EMBL" id="NSLI01000001">
    <property type="protein sequence ID" value="PAX09223.1"/>
    <property type="molecule type" value="Genomic_DNA"/>
</dbReference>
<evidence type="ECO:0008006" key="3">
    <source>
        <dbReference type="Google" id="ProtNLM"/>
    </source>
</evidence>
<dbReference type="Pfam" id="PF05045">
    <property type="entry name" value="RgpF"/>
    <property type="match status" value="1"/>
</dbReference>
<name>A0A2A2SJ22_9SPHN</name>